<proteinExistence type="predicted"/>
<dbReference type="EMBL" id="GGEC01044772">
    <property type="protein sequence ID" value="MBX25256.1"/>
    <property type="molecule type" value="Transcribed_RNA"/>
</dbReference>
<keyword evidence="1" id="KW-1133">Transmembrane helix</keyword>
<sequence length="119" mass="13248">MNFSSKTSYPSLMIAHQTLAPKARIFTTLSWTVCPVQLVVLRLILCCSLLTGVAAMFTAGAPLLRMFWGLRIQVLSLDGGLVFTLLEVTARMGVIVGLFTVGLEIRMVQIWWVHLARLR</sequence>
<feature type="transmembrane region" description="Helical" evidence="1">
    <location>
        <begin position="92"/>
        <end position="113"/>
    </location>
</feature>
<reference evidence="2" key="1">
    <citation type="submission" date="2018-02" db="EMBL/GenBank/DDBJ databases">
        <title>Rhizophora mucronata_Transcriptome.</title>
        <authorList>
            <person name="Meera S.P."/>
            <person name="Sreeshan A."/>
            <person name="Augustine A."/>
        </authorList>
    </citation>
    <scope>NUCLEOTIDE SEQUENCE</scope>
    <source>
        <tissue evidence="2">Leaf</tissue>
    </source>
</reference>
<feature type="transmembrane region" description="Helical" evidence="1">
    <location>
        <begin position="39"/>
        <end position="61"/>
    </location>
</feature>
<accession>A0A2P2M4V5</accession>
<dbReference type="AlphaFoldDB" id="A0A2P2M4V5"/>
<dbReference type="EMBL" id="GGEC01044761">
    <property type="protein sequence ID" value="MBX25245.1"/>
    <property type="molecule type" value="Transcribed_RNA"/>
</dbReference>
<organism evidence="2">
    <name type="scientific">Rhizophora mucronata</name>
    <name type="common">Asiatic mangrove</name>
    <dbReference type="NCBI Taxonomy" id="61149"/>
    <lineage>
        <taxon>Eukaryota</taxon>
        <taxon>Viridiplantae</taxon>
        <taxon>Streptophyta</taxon>
        <taxon>Embryophyta</taxon>
        <taxon>Tracheophyta</taxon>
        <taxon>Spermatophyta</taxon>
        <taxon>Magnoliopsida</taxon>
        <taxon>eudicotyledons</taxon>
        <taxon>Gunneridae</taxon>
        <taxon>Pentapetalae</taxon>
        <taxon>rosids</taxon>
        <taxon>fabids</taxon>
        <taxon>Malpighiales</taxon>
        <taxon>Rhizophoraceae</taxon>
        <taxon>Rhizophora</taxon>
    </lineage>
</organism>
<keyword evidence="1" id="KW-0472">Membrane</keyword>
<keyword evidence="1" id="KW-0812">Transmembrane</keyword>
<protein>
    <submittedName>
        <fullName evidence="2">Uncharacterized protein</fullName>
    </submittedName>
</protein>
<evidence type="ECO:0000313" key="2">
    <source>
        <dbReference type="EMBL" id="MBX25256.1"/>
    </source>
</evidence>
<name>A0A2P2M4V5_RHIMU</name>
<evidence type="ECO:0000256" key="1">
    <source>
        <dbReference type="SAM" id="Phobius"/>
    </source>
</evidence>